<organism evidence="9 10">
    <name type="scientific">Parastrongyloides trichosuri</name>
    <name type="common">Possum-specific nematode worm</name>
    <dbReference type="NCBI Taxonomy" id="131310"/>
    <lineage>
        <taxon>Eukaryota</taxon>
        <taxon>Metazoa</taxon>
        <taxon>Ecdysozoa</taxon>
        <taxon>Nematoda</taxon>
        <taxon>Chromadorea</taxon>
        <taxon>Rhabditida</taxon>
        <taxon>Tylenchina</taxon>
        <taxon>Panagrolaimomorpha</taxon>
        <taxon>Strongyloidoidea</taxon>
        <taxon>Strongyloididae</taxon>
        <taxon>Parastrongyloides</taxon>
    </lineage>
</organism>
<sequence length="270" mass="31213">MPGWRKILYQKQKNYPDNYTSKRYFLENIYSFNDAFFGVSRFTFQLNIIFLFYVGHYYIINNLLSLNFLITLNVGIPILATLIYWIGEGKNFTKHLVDVITQALFCCCLTYAVSPILRTLGREIDTDSVYIASGIFFCFSLIFHDFGLSSTIVNMNFSTNISLAASILLISRVNSNADSYFLLVLSYGLFNTFPNINLFITEHFQSNFPFFASSIISTIISIFLYNTYFPLFVSYIFLNIFLLLIIPAVFVNMQRFKNVIHGPWDEATVK</sequence>
<evidence type="ECO:0000256" key="2">
    <source>
        <dbReference type="ARBA" id="ARBA00004687"/>
    </source>
</evidence>
<dbReference type="GO" id="GO:0000506">
    <property type="term" value="C:glycosylphosphatidylinositol-N-acetylglucosaminyltransferase (GPI-GnT) complex"/>
    <property type="evidence" value="ECO:0007669"/>
    <property type="project" value="TreeGrafter"/>
</dbReference>
<keyword evidence="5 8" id="KW-0812">Transmembrane</keyword>
<feature type="transmembrane region" description="Helical" evidence="8">
    <location>
        <begin position="99"/>
        <end position="117"/>
    </location>
</feature>
<dbReference type="AlphaFoldDB" id="A0A0N4ZQM1"/>
<keyword evidence="4" id="KW-0337">GPI-anchor biosynthesis</keyword>
<evidence type="ECO:0000313" key="9">
    <source>
        <dbReference type="Proteomes" id="UP000038045"/>
    </source>
</evidence>
<comment type="pathway">
    <text evidence="2">Glycolipid biosynthesis; glycosylphosphatidylinositol-anchor biosynthesis.</text>
</comment>
<protein>
    <submittedName>
        <fullName evidence="10">Phosphatidylinositol N-acetylglucosaminyltransferase subunit C</fullName>
    </submittedName>
</protein>
<dbReference type="Proteomes" id="UP000038045">
    <property type="component" value="Unplaced"/>
</dbReference>
<dbReference type="Pfam" id="PF06432">
    <property type="entry name" value="GPI2"/>
    <property type="match status" value="1"/>
</dbReference>
<evidence type="ECO:0000256" key="1">
    <source>
        <dbReference type="ARBA" id="ARBA00004141"/>
    </source>
</evidence>
<feature type="transmembrane region" description="Helical" evidence="8">
    <location>
        <begin position="66"/>
        <end position="87"/>
    </location>
</feature>
<feature type="transmembrane region" description="Helical" evidence="8">
    <location>
        <begin position="207"/>
        <end position="225"/>
    </location>
</feature>
<evidence type="ECO:0000313" key="10">
    <source>
        <dbReference type="WBParaSite" id="PTRK_0001081550.1"/>
    </source>
</evidence>
<evidence type="ECO:0000256" key="4">
    <source>
        <dbReference type="ARBA" id="ARBA00022502"/>
    </source>
</evidence>
<dbReference type="UniPathway" id="UPA00196"/>
<name>A0A0N4ZQM1_PARTI</name>
<keyword evidence="7 8" id="KW-0472">Membrane</keyword>
<accession>A0A0N4ZQM1</accession>
<dbReference type="WBParaSite" id="PTRK_0001081550.1">
    <property type="protein sequence ID" value="PTRK_0001081550.1"/>
    <property type="gene ID" value="PTRK_0001081550"/>
</dbReference>
<evidence type="ECO:0000256" key="3">
    <source>
        <dbReference type="ARBA" id="ARBA00008321"/>
    </source>
</evidence>
<feature type="transmembrane region" description="Helical" evidence="8">
    <location>
        <begin position="179"/>
        <end position="200"/>
    </location>
</feature>
<evidence type="ECO:0000256" key="8">
    <source>
        <dbReference type="SAM" id="Phobius"/>
    </source>
</evidence>
<dbReference type="GO" id="GO:0006506">
    <property type="term" value="P:GPI anchor biosynthetic process"/>
    <property type="evidence" value="ECO:0007669"/>
    <property type="project" value="UniProtKB-UniPathway"/>
</dbReference>
<feature type="transmembrane region" description="Helical" evidence="8">
    <location>
        <begin position="42"/>
        <end position="60"/>
    </location>
</feature>
<evidence type="ECO:0000256" key="7">
    <source>
        <dbReference type="ARBA" id="ARBA00023136"/>
    </source>
</evidence>
<feature type="transmembrane region" description="Helical" evidence="8">
    <location>
        <begin position="231"/>
        <end position="251"/>
    </location>
</feature>
<dbReference type="STRING" id="131310.A0A0N4ZQM1"/>
<dbReference type="PANTHER" id="PTHR12982:SF0">
    <property type="entry name" value="PHOSPHATIDYLINOSITOL N-ACETYLGLUCOSAMINYLTRANSFERASE SUBUNIT C"/>
    <property type="match status" value="1"/>
</dbReference>
<keyword evidence="9" id="KW-1185">Reference proteome</keyword>
<comment type="subcellular location">
    <subcellularLocation>
        <location evidence="1">Membrane</location>
        <topology evidence="1">Multi-pass membrane protein</topology>
    </subcellularLocation>
</comment>
<evidence type="ECO:0000256" key="5">
    <source>
        <dbReference type="ARBA" id="ARBA00022692"/>
    </source>
</evidence>
<keyword evidence="6 8" id="KW-1133">Transmembrane helix</keyword>
<comment type="similarity">
    <text evidence="3">Belongs to the PIGC family.</text>
</comment>
<proteinExistence type="inferred from homology"/>
<reference evidence="10" key="1">
    <citation type="submission" date="2017-02" db="UniProtKB">
        <authorList>
            <consortium name="WormBaseParasite"/>
        </authorList>
    </citation>
    <scope>IDENTIFICATION</scope>
</reference>
<feature type="transmembrane region" description="Helical" evidence="8">
    <location>
        <begin position="129"/>
        <end position="148"/>
    </location>
</feature>
<dbReference type="InterPro" id="IPR009450">
    <property type="entry name" value="Plno_GlcNAc_GPI2"/>
</dbReference>
<evidence type="ECO:0000256" key="6">
    <source>
        <dbReference type="ARBA" id="ARBA00022989"/>
    </source>
</evidence>
<dbReference type="PANTHER" id="PTHR12982">
    <property type="entry name" value="PHOSPHATIDYLINOSITOL GLYCAN, CLASS C"/>
    <property type="match status" value="1"/>
</dbReference>